<dbReference type="Gene3D" id="2.40.420.20">
    <property type="match status" value="1"/>
</dbReference>
<dbReference type="Pfam" id="PF25967">
    <property type="entry name" value="RND-MFP_C"/>
    <property type="match status" value="1"/>
</dbReference>
<dbReference type="EMBL" id="JAHLFG010000054">
    <property type="protein sequence ID" value="MBU3826829.1"/>
    <property type="molecule type" value="Genomic_DNA"/>
</dbReference>
<proteinExistence type="inferred from homology"/>
<evidence type="ECO:0000256" key="3">
    <source>
        <dbReference type="SAM" id="SignalP"/>
    </source>
</evidence>
<gene>
    <name evidence="8" type="ORF">IAA31_05005</name>
</gene>
<comment type="subcellular location">
    <subcellularLocation>
        <location evidence="1">Cell inner membrane</location>
        <topology evidence="1">Lipid-anchor</topology>
    </subcellularLocation>
</comment>
<dbReference type="AlphaFoldDB" id="A0A9E2KP32"/>
<feature type="domain" description="Multidrug resistance protein MdtA-like alpha-helical hairpin" evidence="4">
    <location>
        <begin position="106"/>
        <end position="176"/>
    </location>
</feature>
<dbReference type="Pfam" id="PF25944">
    <property type="entry name" value="Beta-barrel_RND"/>
    <property type="match status" value="1"/>
</dbReference>
<evidence type="ECO:0000313" key="8">
    <source>
        <dbReference type="EMBL" id="MBU3826829.1"/>
    </source>
</evidence>
<dbReference type="GO" id="GO:0022857">
    <property type="term" value="F:transmembrane transporter activity"/>
    <property type="evidence" value="ECO:0007669"/>
    <property type="project" value="InterPro"/>
</dbReference>
<evidence type="ECO:0000259" key="4">
    <source>
        <dbReference type="Pfam" id="PF25876"/>
    </source>
</evidence>
<organism evidence="8 9">
    <name type="scientific">Candidatus Anaerobiospirillum merdipullorum</name>
    <dbReference type="NCBI Taxonomy" id="2838450"/>
    <lineage>
        <taxon>Bacteria</taxon>
        <taxon>Pseudomonadati</taxon>
        <taxon>Pseudomonadota</taxon>
        <taxon>Gammaproteobacteria</taxon>
        <taxon>Aeromonadales</taxon>
        <taxon>Succinivibrionaceae</taxon>
        <taxon>Anaerobiospirillum</taxon>
    </lineage>
</organism>
<evidence type="ECO:0000313" key="9">
    <source>
        <dbReference type="Proteomes" id="UP000824150"/>
    </source>
</evidence>
<dbReference type="InterPro" id="IPR058627">
    <property type="entry name" value="MdtA-like_C"/>
</dbReference>
<comment type="similarity">
    <text evidence="2">Belongs to the membrane fusion protein (MFP) (TC 8.A.1) family.</text>
</comment>
<dbReference type="GO" id="GO:0005886">
    <property type="term" value="C:plasma membrane"/>
    <property type="evidence" value="ECO:0007669"/>
    <property type="project" value="TreeGrafter"/>
</dbReference>
<dbReference type="InterPro" id="IPR058625">
    <property type="entry name" value="MdtA-like_BSH"/>
</dbReference>
<keyword evidence="3" id="KW-0732">Signal</keyword>
<feature type="domain" description="Multidrug resistance protein MdtA-like beta-barrel" evidence="6">
    <location>
        <begin position="213"/>
        <end position="302"/>
    </location>
</feature>
<dbReference type="GO" id="GO:0030313">
    <property type="term" value="C:cell envelope"/>
    <property type="evidence" value="ECO:0007669"/>
    <property type="project" value="UniProtKB-SubCell"/>
</dbReference>
<evidence type="ECO:0000256" key="1">
    <source>
        <dbReference type="ARBA" id="ARBA00004519"/>
    </source>
</evidence>
<dbReference type="PANTHER" id="PTHR30158:SF3">
    <property type="entry name" value="MULTIDRUG EFFLUX PUMP SUBUNIT ACRA-RELATED"/>
    <property type="match status" value="1"/>
</dbReference>
<comment type="caution">
    <text evidence="8">The sequence shown here is derived from an EMBL/GenBank/DDBJ whole genome shotgun (WGS) entry which is preliminary data.</text>
</comment>
<dbReference type="Gene3D" id="1.10.287.470">
    <property type="entry name" value="Helix hairpin bin"/>
    <property type="match status" value="1"/>
</dbReference>
<dbReference type="GO" id="GO:0046677">
    <property type="term" value="P:response to antibiotic"/>
    <property type="evidence" value="ECO:0007669"/>
    <property type="project" value="TreeGrafter"/>
</dbReference>
<reference evidence="8" key="1">
    <citation type="journal article" date="2021" name="PeerJ">
        <title>Extensive microbial diversity within the chicken gut microbiome revealed by metagenomics and culture.</title>
        <authorList>
            <person name="Gilroy R."/>
            <person name="Ravi A."/>
            <person name="Getino M."/>
            <person name="Pursley I."/>
            <person name="Horton D.L."/>
            <person name="Alikhan N.F."/>
            <person name="Baker D."/>
            <person name="Gharbi K."/>
            <person name="Hall N."/>
            <person name="Watson M."/>
            <person name="Adriaenssens E.M."/>
            <person name="Foster-Nyarko E."/>
            <person name="Jarju S."/>
            <person name="Secka A."/>
            <person name="Antonio M."/>
            <person name="Oren A."/>
            <person name="Chaudhuri R.R."/>
            <person name="La Ragione R."/>
            <person name="Hildebrand F."/>
            <person name="Pallen M.J."/>
        </authorList>
    </citation>
    <scope>NUCLEOTIDE SEQUENCE</scope>
    <source>
        <strain evidence="8">687</strain>
    </source>
</reference>
<name>A0A9E2KP32_9GAMM</name>
<protein>
    <submittedName>
        <fullName evidence="8">Efflux RND transporter periplasmic adaptor subunit</fullName>
    </submittedName>
</protein>
<dbReference type="Proteomes" id="UP000824150">
    <property type="component" value="Unassembled WGS sequence"/>
</dbReference>
<dbReference type="NCBIfam" id="TIGR01730">
    <property type="entry name" value="RND_mfp"/>
    <property type="match status" value="1"/>
</dbReference>
<dbReference type="InterPro" id="IPR058626">
    <property type="entry name" value="MdtA-like_b-barrel"/>
</dbReference>
<dbReference type="InterPro" id="IPR058624">
    <property type="entry name" value="MdtA-like_HH"/>
</dbReference>
<dbReference type="Pfam" id="PF25876">
    <property type="entry name" value="HH_MFP_RND"/>
    <property type="match status" value="1"/>
</dbReference>
<reference evidence="8" key="2">
    <citation type="submission" date="2021-04" db="EMBL/GenBank/DDBJ databases">
        <authorList>
            <person name="Gilroy R."/>
        </authorList>
    </citation>
    <scope>NUCLEOTIDE SEQUENCE</scope>
    <source>
        <strain evidence="8">687</strain>
    </source>
</reference>
<dbReference type="Pfam" id="PF25917">
    <property type="entry name" value="BSH_RND"/>
    <property type="match status" value="1"/>
</dbReference>
<dbReference type="InterPro" id="IPR006143">
    <property type="entry name" value="RND_pump_MFP"/>
</dbReference>
<dbReference type="Gene3D" id="2.40.30.170">
    <property type="match status" value="1"/>
</dbReference>
<evidence type="ECO:0000256" key="2">
    <source>
        <dbReference type="ARBA" id="ARBA00009477"/>
    </source>
</evidence>
<dbReference type="PROSITE" id="PS51257">
    <property type="entry name" value="PROKAR_LIPOPROTEIN"/>
    <property type="match status" value="1"/>
</dbReference>
<dbReference type="PANTHER" id="PTHR30158">
    <property type="entry name" value="ACRA/E-RELATED COMPONENT OF DRUG EFFLUX TRANSPORTER"/>
    <property type="match status" value="1"/>
</dbReference>
<feature type="domain" description="Multidrug resistance protein MdtA-like C-terminal permuted SH3" evidence="7">
    <location>
        <begin position="306"/>
        <end position="368"/>
    </location>
</feature>
<evidence type="ECO:0000259" key="6">
    <source>
        <dbReference type="Pfam" id="PF25944"/>
    </source>
</evidence>
<accession>A0A9E2KP32</accession>
<sequence>MFLLDKVKKSKLSVLSATVGAVLLLSACEKEAAPTQAAALPIDVYTVSTADVPVVSRLTGRANSTRRAEVRPQVSGVIQKRLFTEGANIEEGTQLYQIDPAIYQAQYDSAKASLSSAKANLHAAKLRADRYRALLSRNAVSRQDYDDANATYLQAAATVEQAEAAVQTAEINLAYTKVYAPISGRISRSNVTEGALVSAQQAEPLTTIQQLDPMYVDLGQSVEAHLQMRDAMEHGQFKMVDGKATVDIYYSNGEKYPYQGTLEFSEVSVDETTGMVNLRAIVPNPKQVLLPGMFLRGDINEGVIPNAVIVDQNAVTREAAGVSYVMVVDSDNKVQRRNVKIGTNYDKYFVVIDGLKPGEKVATSNLQKLRSGTLVSIVDLPDTAEAAEGSPAQDNAQQGQ</sequence>
<feature type="chain" id="PRO_5039721784" evidence="3">
    <location>
        <begin position="33"/>
        <end position="400"/>
    </location>
</feature>
<feature type="signal peptide" evidence="3">
    <location>
        <begin position="1"/>
        <end position="32"/>
    </location>
</feature>
<dbReference type="Gene3D" id="2.40.50.100">
    <property type="match status" value="1"/>
</dbReference>
<evidence type="ECO:0000259" key="7">
    <source>
        <dbReference type="Pfam" id="PF25967"/>
    </source>
</evidence>
<dbReference type="SUPFAM" id="SSF111369">
    <property type="entry name" value="HlyD-like secretion proteins"/>
    <property type="match status" value="1"/>
</dbReference>
<feature type="domain" description="Multidrug resistance protein MdtA-like barrel-sandwich hybrid" evidence="5">
    <location>
        <begin position="66"/>
        <end position="209"/>
    </location>
</feature>
<evidence type="ECO:0000259" key="5">
    <source>
        <dbReference type="Pfam" id="PF25917"/>
    </source>
</evidence>